<protein>
    <submittedName>
        <fullName evidence="1">Uncharacterized protein</fullName>
    </submittedName>
</protein>
<dbReference type="EMBL" id="KN829165">
    <property type="protein sequence ID" value="KIK74102.1"/>
    <property type="molecule type" value="Genomic_DNA"/>
</dbReference>
<evidence type="ECO:0000313" key="1">
    <source>
        <dbReference type="EMBL" id="KIK74102.1"/>
    </source>
</evidence>
<dbReference type="HOGENOM" id="CLU_1750301_0_0_1"/>
<dbReference type="AlphaFoldDB" id="A0A0D0BRI1"/>
<proteinExistence type="predicted"/>
<accession>A0A0D0BRI1</accession>
<reference evidence="1 2" key="1">
    <citation type="submission" date="2014-04" db="EMBL/GenBank/DDBJ databases">
        <authorList>
            <consortium name="DOE Joint Genome Institute"/>
            <person name="Kuo A."/>
            <person name="Kohler A."/>
            <person name="Jargeat P."/>
            <person name="Nagy L.G."/>
            <person name="Floudas D."/>
            <person name="Copeland A."/>
            <person name="Barry K.W."/>
            <person name="Cichocki N."/>
            <person name="Veneault-Fourrey C."/>
            <person name="LaButti K."/>
            <person name="Lindquist E.A."/>
            <person name="Lipzen A."/>
            <person name="Lundell T."/>
            <person name="Morin E."/>
            <person name="Murat C."/>
            <person name="Sun H."/>
            <person name="Tunlid A."/>
            <person name="Henrissat B."/>
            <person name="Grigoriev I.V."/>
            <person name="Hibbett D.S."/>
            <person name="Martin F."/>
            <person name="Nordberg H.P."/>
            <person name="Cantor M.N."/>
            <person name="Hua S.X."/>
        </authorList>
    </citation>
    <scope>NUCLEOTIDE SEQUENCE [LARGE SCALE GENOMIC DNA]</scope>
    <source>
        <strain evidence="1 2">Ve08.2h10</strain>
    </source>
</reference>
<keyword evidence="2" id="KW-1185">Reference proteome</keyword>
<reference evidence="2" key="2">
    <citation type="submission" date="2015-01" db="EMBL/GenBank/DDBJ databases">
        <title>Evolutionary Origins and Diversification of the Mycorrhizal Mutualists.</title>
        <authorList>
            <consortium name="DOE Joint Genome Institute"/>
            <consortium name="Mycorrhizal Genomics Consortium"/>
            <person name="Kohler A."/>
            <person name="Kuo A."/>
            <person name="Nagy L.G."/>
            <person name="Floudas D."/>
            <person name="Copeland A."/>
            <person name="Barry K.W."/>
            <person name="Cichocki N."/>
            <person name="Veneault-Fourrey C."/>
            <person name="LaButti K."/>
            <person name="Lindquist E.A."/>
            <person name="Lipzen A."/>
            <person name="Lundell T."/>
            <person name="Morin E."/>
            <person name="Murat C."/>
            <person name="Riley R."/>
            <person name="Ohm R."/>
            <person name="Sun H."/>
            <person name="Tunlid A."/>
            <person name="Henrissat B."/>
            <person name="Grigoriev I.V."/>
            <person name="Hibbett D.S."/>
            <person name="Martin F."/>
        </authorList>
    </citation>
    <scope>NUCLEOTIDE SEQUENCE [LARGE SCALE GENOMIC DNA]</scope>
    <source>
        <strain evidence="2">Ve08.2h10</strain>
    </source>
</reference>
<organism evidence="1 2">
    <name type="scientific">Paxillus rubicundulus Ve08.2h10</name>
    <dbReference type="NCBI Taxonomy" id="930991"/>
    <lineage>
        <taxon>Eukaryota</taxon>
        <taxon>Fungi</taxon>
        <taxon>Dikarya</taxon>
        <taxon>Basidiomycota</taxon>
        <taxon>Agaricomycotina</taxon>
        <taxon>Agaricomycetes</taxon>
        <taxon>Agaricomycetidae</taxon>
        <taxon>Boletales</taxon>
        <taxon>Paxilineae</taxon>
        <taxon>Paxillaceae</taxon>
        <taxon>Paxillus</taxon>
    </lineage>
</organism>
<sequence>MKAKSLNSPQANKPYYGYCTGPQSECGRLYTIWIASSDPVFHPAASLISVISKRESLPLTQPLDPLQANQPNGYHTGLQCKFALQDTFKFLDWIHILLWVPDWDVSGNVPIPAIFHLFEGFLHQHLRCWAAECGSTLECPITPHPISPI</sequence>
<gene>
    <name evidence="1" type="ORF">PAXRUDRAFT_562171</name>
</gene>
<evidence type="ECO:0000313" key="2">
    <source>
        <dbReference type="Proteomes" id="UP000054538"/>
    </source>
</evidence>
<dbReference type="Proteomes" id="UP000054538">
    <property type="component" value="Unassembled WGS sequence"/>
</dbReference>
<name>A0A0D0BRI1_9AGAM</name>
<dbReference type="InParanoid" id="A0A0D0BRI1"/>